<evidence type="ECO:0000313" key="2">
    <source>
        <dbReference type="EMBL" id="VVA99408.1"/>
    </source>
</evidence>
<evidence type="ECO:0008006" key="4">
    <source>
        <dbReference type="Google" id="ProtNLM"/>
    </source>
</evidence>
<keyword evidence="3" id="KW-1185">Reference proteome</keyword>
<accession>A0A565BCQ9</accession>
<name>A0A565BCQ9_9BRAS</name>
<dbReference type="AlphaFoldDB" id="A0A565BCQ9"/>
<evidence type="ECO:0000313" key="3">
    <source>
        <dbReference type="Proteomes" id="UP000489600"/>
    </source>
</evidence>
<reference evidence="2" key="1">
    <citation type="submission" date="2019-07" db="EMBL/GenBank/DDBJ databases">
        <authorList>
            <person name="Dittberner H."/>
        </authorList>
    </citation>
    <scope>NUCLEOTIDE SEQUENCE [LARGE SCALE GENOMIC DNA]</scope>
</reference>
<protein>
    <recommendedName>
        <fullName evidence="4">Endoplasmic reticulum transmembrane protein</fullName>
    </recommendedName>
</protein>
<dbReference type="EMBL" id="CABITT030000003">
    <property type="protein sequence ID" value="VVA99408.1"/>
    <property type="molecule type" value="Genomic_DNA"/>
</dbReference>
<sequence length="119" mass="13386">MPFLCLVLFDFVVRKSNNILKVSSILKNGVSWRGFKVSAIFALGFYTHDALTPNRKSLVKEAEQALAETKSLLAEAKSLKETTRANLAQVEAMKKLLDNLLQKYMARLAELEIEKVDGR</sequence>
<dbReference type="Proteomes" id="UP000489600">
    <property type="component" value="Unassembled WGS sequence"/>
</dbReference>
<feature type="coiled-coil region" evidence="1">
    <location>
        <begin position="55"/>
        <end position="114"/>
    </location>
</feature>
<organism evidence="2 3">
    <name type="scientific">Arabis nemorensis</name>
    <dbReference type="NCBI Taxonomy" id="586526"/>
    <lineage>
        <taxon>Eukaryota</taxon>
        <taxon>Viridiplantae</taxon>
        <taxon>Streptophyta</taxon>
        <taxon>Embryophyta</taxon>
        <taxon>Tracheophyta</taxon>
        <taxon>Spermatophyta</taxon>
        <taxon>Magnoliopsida</taxon>
        <taxon>eudicotyledons</taxon>
        <taxon>Gunneridae</taxon>
        <taxon>Pentapetalae</taxon>
        <taxon>rosids</taxon>
        <taxon>malvids</taxon>
        <taxon>Brassicales</taxon>
        <taxon>Brassicaceae</taxon>
        <taxon>Arabideae</taxon>
        <taxon>Arabis</taxon>
    </lineage>
</organism>
<dbReference type="OrthoDB" id="1076571at2759"/>
<gene>
    <name evidence="2" type="ORF">ANE_LOCUS9853</name>
</gene>
<comment type="caution">
    <text evidence="2">The sequence shown here is derived from an EMBL/GenBank/DDBJ whole genome shotgun (WGS) entry which is preliminary data.</text>
</comment>
<proteinExistence type="predicted"/>
<keyword evidence="1" id="KW-0175">Coiled coil</keyword>
<evidence type="ECO:0000256" key="1">
    <source>
        <dbReference type="SAM" id="Coils"/>
    </source>
</evidence>